<feature type="region of interest" description="Disordered" evidence="1">
    <location>
        <begin position="155"/>
        <end position="261"/>
    </location>
</feature>
<dbReference type="Proteomes" id="UP000253094">
    <property type="component" value="Unassembled WGS sequence"/>
</dbReference>
<name>A0A367FRT8_9ACTN</name>
<dbReference type="RefSeq" id="WP_114026807.1">
    <property type="nucleotide sequence ID" value="NZ_QOIL01000001.1"/>
</dbReference>
<accession>A0A367FRT8</accession>
<comment type="caution">
    <text evidence="3">The sequence shown here is derived from an EMBL/GenBank/DDBJ whole genome shotgun (WGS) entry which is preliminary data.</text>
</comment>
<dbReference type="InterPro" id="IPR000157">
    <property type="entry name" value="TIR_dom"/>
</dbReference>
<evidence type="ECO:0000259" key="2">
    <source>
        <dbReference type="PROSITE" id="PS50104"/>
    </source>
</evidence>
<evidence type="ECO:0000256" key="1">
    <source>
        <dbReference type="SAM" id="MobiDB-lite"/>
    </source>
</evidence>
<protein>
    <submittedName>
        <fullName evidence="3">Toll/interleukin-1 receptor domain-containing protein</fullName>
    </submittedName>
</protein>
<feature type="domain" description="TIR" evidence="2">
    <location>
        <begin position="1"/>
        <end position="129"/>
    </location>
</feature>
<feature type="compositionally biased region" description="Polar residues" evidence="1">
    <location>
        <begin position="235"/>
        <end position="244"/>
    </location>
</feature>
<dbReference type="SUPFAM" id="SSF52200">
    <property type="entry name" value="Toll/Interleukin receptor TIR domain"/>
    <property type="match status" value="1"/>
</dbReference>
<reference evidence="3 4" key="1">
    <citation type="submission" date="2018-06" db="EMBL/GenBank/DDBJ databases">
        <title>Sphaerisporangium craniellae sp. nov., isolated from a marine sponge in the South China Sea.</title>
        <authorList>
            <person name="Li L."/>
        </authorList>
    </citation>
    <scope>NUCLEOTIDE SEQUENCE [LARGE SCALE GENOMIC DNA]</scope>
    <source>
        <strain evidence="3 4">CCTCC AA 208026</strain>
    </source>
</reference>
<dbReference type="OrthoDB" id="3654490at2"/>
<dbReference type="AlphaFoldDB" id="A0A367FRT8"/>
<sequence length="261" mass="28893">MHEIFINYRTGDGDKTAAVLDRELSHRFGEEHVFRASKSIRAGRAYAEELINGVRSSAVVLVVIGQGWSAHPALHDENDWVRREILEAYASGTRVIPIIEGRKNDRLCVADLPAELARIAEVQSLRLDLQKGSVDLVHIGDELTDYVPALKKADRRRREAAEPGTVNNTAGDVHGPAMQSRDITGDVSGEKNVITGTQGPVHTGKGDINQNTTRHETTNNHDNRTYDHRTDNSRHYGTNNVSGENQGGIHQRFDFSGDDED</sequence>
<dbReference type="Pfam" id="PF13676">
    <property type="entry name" value="TIR_2"/>
    <property type="match status" value="1"/>
</dbReference>
<evidence type="ECO:0000313" key="4">
    <source>
        <dbReference type="Proteomes" id="UP000253094"/>
    </source>
</evidence>
<dbReference type="EMBL" id="QOIL01000001">
    <property type="protein sequence ID" value="RCG33143.1"/>
    <property type="molecule type" value="Genomic_DNA"/>
</dbReference>
<evidence type="ECO:0000313" key="3">
    <source>
        <dbReference type="EMBL" id="RCG33143.1"/>
    </source>
</evidence>
<dbReference type="InterPro" id="IPR035897">
    <property type="entry name" value="Toll_tir_struct_dom_sf"/>
</dbReference>
<organism evidence="3 4">
    <name type="scientific">Sphaerisporangium album</name>
    <dbReference type="NCBI Taxonomy" id="509200"/>
    <lineage>
        <taxon>Bacteria</taxon>
        <taxon>Bacillati</taxon>
        <taxon>Actinomycetota</taxon>
        <taxon>Actinomycetes</taxon>
        <taxon>Streptosporangiales</taxon>
        <taxon>Streptosporangiaceae</taxon>
        <taxon>Sphaerisporangium</taxon>
    </lineage>
</organism>
<keyword evidence="3" id="KW-0675">Receptor</keyword>
<dbReference type="Gene3D" id="3.40.50.10140">
    <property type="entry name" value="Toll/interleukin-1 receptor homology (TIR) domain"/>
    <property type="match status" value="1"/>
</dbReference>
<feature type="compositionally biased region" description="Basic and acidic residues" evidence="1">
    <location>
        <begin position="213"/>
        <end position="234"/>
    </location>
</feature>
<gene>
    <name evidence="3" type="ORF">DQ384_01505</name>
</gene>
<proteinExistence type="predicted"/>
<dbReference type="GO" id="GO:0007165">
    <property type="term" value="P:signal transduction"/>
    <property type="evidence" value="ECO:0007669"/>
    <property type="project" value="InterPro"/>
</dbReference>
<dbReference type="PROSITE" id="PS50104">
    <property type="entry name" value="TIR"/>
    <property type="match status" value="1"/>
</dbReference>
<keyword evidence="4" id="KW-1185">Reference proteome</keyword>